<dbReference type="GO" id="GO:0015074">
    <property type="term" value="P:DNA integration"/>
    <property type="evidence" value="ECO:0007669"/>
    <property type="project" value="InterPro"/>
</dbReference>
<feature type="compositionally biased region" description="Acidic residues" evidence="1">
    <location>
        <begin position="928"/>
        <end position="944"/>
    </location>
</feature>
<feature type="region of interest" description="Disordered" evidence="1">
    <location>
        <begin position="1485"/>
        <end position="1543"/>
    </location>
</feature>
<evidence type="ECO:0000313" key="3">
    <source>
        <dbReference type="EMBL" id="CAE7629699.1"/>
    </source>
</evidence>
<dbReference type="PROSITE" id="PS50994">
    <property type="entry name" value="INTEGRASE"/>
    <property type="match status" value="1"/>
</dbReference>
<feature type="compositionally biased region" description="Polar residues" evidence="1">
    <location>
        <begin position="45"/>
        <end position="63"/>
    </location>
</feature>
<feature type="region of interest" description="Disordered" evidence="1">
    <location>
        <begin position="289"/>
        <end position="308"/>
    </location>
</feature>
<dbReference type="SUPFAM" id="SSF53098">
    <property type="entry name" value="Ribonuclease H-like"/>
    <property type="match status" value="1"/>
</dbReference>
<feature type="region of interest" description="Disordered" evidence="1">
    <location>
        <begin position="927"/>
        <end position="956"/>
    </location>
</feature>
<dbReference type="InterPro" id="IPR036397">
    <property type="entry name" value="RNaseH_sf"/>
</dbReference>
<sequence>MFHSPADGQVADAPRLELPGTKSEYFEDLLRLERASKAPVPATSEEATTTNEQATDTPPSASSKNLTFFFRKHEDSDIYHTVGGRRRRGLIIDPGAANGLIGTETLRDLLQHIDKAQQVNETLLWRPKQSEVTGISGAADTTLGEVTMALPMIPGLETAKYKADVIGGEASMCPALVGNPALVNMNAVLASNWFSNKDGLLIIPDGEENMHLIRLLFTDSRHYLLPLDSEIDSVTSADDINKAKTFLAQAETESRKRWTDVRTWFSWATTPKRKRSHGVQELHDKKGNEAINDTNHMHHNKDDNDLKERKTVRFAEEFPTATSTTSSENMTDSRATEQTSVQEEFPTASTTSCENTTDSGPLVSEHVPESPEGKGQFATQALSSETLASATVEAKFDTPTMYPGDCYPPGLHDQKVQKLSRQYRAIQEEFYTKSGYLTVTPENFHQWKQTSKAKRKSQFWEICSGSGRLSYLALLAGLSVAFPVDFRYGWNLGDVSYQSMLLEAQKQMRPDVLMLSPSCGPWSTSANRLTAEDCERLREEERNTLNFIKKLAKNQFDEGRGVLIENPWGSALWTKSVLANMENEISGFRPKQRADQCAYGAVDEKGKPIQKATGLQANFSIRNSTHRCRGHRQGHGVLQATYKGMNRTTLAAVYPHQFCRAMIKDVKKFIAADKESYFIGYKCQKCALGKGAPPGTEHTLIPRECRHASSLPTPATSSASRSSQDPPPVRTAVTTPVPQLLEEYKQAALRKANLTFPLPMPFLRTESAPLRMIIRGEVKAWTIKPMEDLRTYTDNQLKAKSYNEDWVIAIFGSAPKDKDYWEIDRNRGRALRHHVQPRVALFTPREDEGPVNLDELTSSRTTMATPYDTPGPKVVIRDEWTSRDSSRAALEQGRWTGTTGFQLRAPDEDDDGQQDPVLKSAEIQEQQLDTEEQLNEAEDNEAVEPETSGEPIDPPRRSNFDFRRVLVRLPRLVKNDIEQAKRLLLGLHERFWHANAGDLQSLLIRSGMPSDVVKLVPEVVAGCAICRKHSKLKSRPAVKSKHPMTFGEEVQADYFQLWDQWFIIFIDVATRYKVVTKVAGRDLPTALHVLLHNWLRFFGPMRRLVSDQESCLMSHEAAAELERLNISREPAGTTRGKAQGQHTTTGLVEKRTDLVKLHMLKIRAEVERAGLDVNVGDIAAEAGFAQNASVNLGGYTPHMLVTGSLPFPFYDLDANGIQAVTGANMTRPSVFENALRLRQIALAAAAQAITEDRIARAAHTRPQRVETENMQPGVTEIEFHREDADGLGWRGPGLLLKLQDNGSAIIEYQGRPYLVPLRNLRIFRGTYYANHLSETDARRQQELDSWLALRVLMQSTEACVPFRMDTFGHLKNASGKWSLLPKTMDPKQRQVILDDIVKASSFLTNKECHGIRVGVGLKKMLTPPGTTGTLVAWQKHTVRMSIIDNPRGTNMATTNIRMTGREDMCFIYFYSYAADFVEPPISDWMPRGTPMEESPLVPSSPPSMKQEPIQVSNDEPRDLMPSSSKRDGPESRTVTLGPESKKQRISFVTPPSEYMSEAFLNMARARRVVKLDDDFHCEPNEILHACATSSSKQSLFCMSTPGWMADLQQGSIFRVDSETDLIGEDDVFDIWPQCEEGDLKEVGQFVDQDAFKPVKRDELGKDCAVIDAIWVRKWKRTAAGKIVKSRLCARGCHDPWKHLMSSRSTTATRLSQRLILLSAANVRGKVLESWDVAGAFLKGLTYKELWRALRELGLQTVERLIAIDPPRNVWRHLRKLGKRFDIPENELHLYVLLCLKPVYGLSEAPLAWQLFLHKFLRELGAQQSHFDENYWYWPAKAQGAWPRSTHVDDLAVEGYKSWLNETFDQMVKKFGKLTRESLPFNHCGCRYSSTADGYKVDQIEYVSMLKPVPVSKDDEDDRPLTPAETPLLRSAVGGLMWTSLTRPDLLAELSTLQGIMNKGRVQHLKDINVLIERAKKDKEAAIYYRPLQETYYRIVIIHDASAATSTKNYAQEGVIVVLMNDFINTDKNHVIANDEFASTTLSGKAQLLHVQSNKAKRISYSTSHGETLAAINGLECATLISARLECLGSFGDSFVVFRLPRLSMYICTQMCD</sequence>
<dbReference type="GO" id="GO:0003676">
    <property type="term" value="F:nucleic acid binding"/>
    <property type="evidence" value="ECO:0007669"/>
    <property type="project" value="InterPro"/>
</dbReference>
<organism evidence="3 4">
    <name type="scientific">Symbiodinium pilosum</name>
    <name type="common">Dinoflagellate</name>
    <dbReference type="NCBI Taxonomy" id="2952"/>
    <lineage>
        <taxon>Eukaryota</taxon>
        <taxon>Sar</taxon>
        <taxon>Alveolata</taxon>
        <taxon>Dinophyceae</taxon>
        <taxon>Suessiales</taxon>
        <taxon>Symbiodiniaceae</taxon>
        <taxon>Symbiodinium</taxon>
    </lineage>
</organism>
<dbReference type="InterPro" id="IPR001584">
    <property type="entry name" value="Integrase_cat-core"/>
</dbReference>
<evidence type="ECO:0000313" key="4">
    <source>
        <dbReference type="Proteomes" id="UP000649617"/>
    </source>
</evidence>
<protein>
    <recommendedName>
        <fullName evidence="2">Integrase catalytic domain-containing protein</fullName>
    </recommendedName>
</protein>
<name>A0A812VKK3_SYMPI</name>
<feature type="compositionally biased region" description="Polar residues" evidence="1">
    <location>
        <begin position="320"/>
        <end position="359"/>
    </location>
</feature>
<accession>A0A812VKK3</accession>
<reference evidence="3" key="1">
    <citation type="submission" date="2021-02" db="EMBL/GenBank/DDBJ databases">
        <authorList>
            <person name="Dougan E. K."/>
            <person name="Rhodes N."/>
            <person name="Thang M."/>
            <person name="Chan C."/>
        </authorList>
    </citation>
    <scope>NUCLEOTIDE SEQUENCE</scope>
</reference>
<feature type="region of interest" description="Disordered" evidence="1">
    <location>
        <begin position="36"/>
        <end position="63"/>
    </location>
</feature>
<dbReference type="Proteomes" id="UP000649617">
    <property type="component" value="Unassembled WGS sequence"/>
</dbReference>
<evidence type="ECO:0000259" key="2">
    <source>
        <dbReference type="PROSITE" id="PS50994"/>
    </source>
</evidence>
<dbReference type="Gene3D" id="3.30.420.10">
    <property type="entry name" value="Ribonuclease H-like superfamily/Ribonuclease H"/>
    <property type="match status" value="1"/>
</dbReference>
<feature type="region of interest" description="Disordered" evidence="1">
    <location>
        <begin position="708"/>
        <end position="732"/>
    </location>
</feature>
<feature type="compositionally biased region" description="Basic and acidic residues" evidence="1">
    <location>
        <begin position="1514"/>
        <end position="1530"/>
    </location>
</feature>
<evidence type="ECO:0000256" key="1">
    <source>
        <dbReference type="SAM" id="MobiDB-lite"/>
    </source>
</evidence>
<keyword evidence="4" id="KW-1185">Reference proteome</keyword>
<dbReference type="EMBL" id="CAJNIZ010042626">
    <property type="protein sequence ID" value="CAE7629699.1"/>
    <property type="molecule type" value="Genomic_DNA"/>
</dbReference>
<gene>
    <name evidence="3" type="ORF">SPIL2461_LOCUS16503</name>
</gene>
<feature type="region of interest" description="Disordered" evidence="1">
    <location>
        <begin position="856"/>
        <end position="915"/>
    </location>
</feature>
<feature type="compositionally biased region" description="Basic and acidic residues" evidence="1">
    <location>
        <begin position="875"/>
        <end position="886"/>
    </location>
</feature>
<dbReference type="OrthoDB" id="422839at2759"/>
<proteinExistence type="predicted"/>
<feature type="domain" description="Integrase catalytic" evidence="2">
    <location>
        <begin position="1039"/>
        <end position="1205"/>
    </location>
</feature>
<feature type="region of interest" description="Disordered" evidence="1">
    <location>
        <begin position="317"/>
        <end position="378"/>
    </location>
</feature>
<comment type="caution">
    <text evidence="3">The sequence shown here is derived from an EMBL/GenBank/DDBJ whole genome shotgun (WGS) entry which is preliminary data.</text>
</comment>
<dbReference type="InterPro" id="IPR012337">
    <property type="entry name" value="RNaseH-like_sf"/>
</dbReference>